<dbReference type="HOGENOM" id="CLU_1732385_0_0_1"/>
<dbReference type="AlphaFoldDB" id="E3JV84"/>
<keyword evidence="2" id="KW-1185">Reference proteome</keyword>
<evidence type="ECO:0000313" key="2">
    <source>
        <dbReference type="Proteomes" id="UP000008783"/>
    </source>
</evidence>
<protein>
    <submittedName>
        <fullName evidence="1">Uncharacterized protein</fullName>
    </submittedName>
</protein>
<proteinExistence type="predicted"/>
<dbReference type="Proteomes" id="UP000008783">
    <property type="component" value="Unassembled WGS sequence"/>
</dbReference>
<accession>E3JV84</accession>
<dbReference type="VEuPathDB" id="FungiDB:PGTG_01290"/>
<dbReference type="InParanoid" id="E3JV84"/>
<dbReference type="EMBL" id="DS178264">
    <property type="protein sequence ID" value="EFP75959.1"/>
    <property type="molecule type" value="Genomic_DNA"/>
</dbReference>
<reference key="1">
    <citation type="submission" date="2007-01" db="EMBL/GenBank/DDBJ databases">
        <title>The Genome Sequence of Puccinia graminis f. sp. tritici Strain CRL 75-36-700-3.</title>
        <authorList>
            <consortium name="The Broad Institute Genome Sequencing Platform"/>
            <person name="Birren B."/>
            <person name="Lander E."/>
            <person name="Galagan J."/>
            <person name="Nusbaum C."/>
            <person name="Devon K."/>
            <person name="Cuomo C."/>
            <person name="Jaffe D."/>
            <person name="Butler J."/>
            <person name="Alvarez P."/>
            <person name="Gnerre S."/>
            <person name="Grabherr M."/>
            <person name="Mauceli E."/>
            <person name="Brockman W."/>
            <person name="Young S."/>
            <person name="LaButti K."/>
            <person name="Sykes S."/>
            <person name="DeCaprio D."/>
            <person name="Crawford M."/>
            <person name="Koehrsen M."/>
            <person name="Engels R."/>
            <person name="Montgomery P."/>
            <person name="Pearson M."/>
            <person name="Howarth C."/>
            <person name="Larson L."/>
            <person name="White J."/>
            <person name="Zeng Q."/>
            <person name="Kodira C."/>
            <person name="Yandava C."/>
            <person name="Alvarado L."/>
            <person name="O'Leary S."/>
            <person name="Szabo L."/>
            <person name="Dean R."/>
            <person name="Schein J."/>
        </authorList>
    </citation>
    <scope>NUCLEOTIDE SEQUENCE</scope>
    <source>
        <strain>CRL 75-36-700-3</strain>
    </source>
</reference>
<evidence type="ECO:0000313" key="1">
    <source>
        <dbReference type="EMBL" id="EFP75959.1"/>
    </source>
</evidence>
<dbReference type="RefSeq" id="XP_003320378.1">
    <property type="nucleotide sequence ID" value="XM_003320330.1"/>
</dbReference>
<name>E3JV84_PUCGT</name>
<organism evidence="1 2">
    <name type="scientific">Puccinia graminis f. sp. tritici (strain CRL 75-36-700-3 / race SCCL)</name>
    <name type="common">Black stem rust fungus</name>
    <dbReference type="NCBI Taxonomy" id="418459"/>
    <lineage>
        <taxon>Eukaryota</taxon>
        <taxon>Fungi</taxon>
        <taxon>Dikarya</taxon>
        <taxon>Basidiomycota</taxon>
        <taxon>Pucciniomycotina</taxon>
        <taxon>Pucciniomycetes</taxon>
        <taxon>Pucciniales</taxon>
        <taxon>Pucciniaceae</taxon>
        <taxon>Puccinia</taxon>
    </lineage>
</organism>
<reference evidence="2" key="2">
    <citation type="journal article" date="2011" name="Proc. Natl. Acad. Sci. U.S.A.">
        <title>Obligate biotrophy features unraveled by the genomic analysis of rust fungi.</title>
        <authorList>
            <person name="Duplessis S."/>
            <person name="Cuomo C.A."/>
            <person name="Lin Y.-C."/>
            <person name="Aerts A."/>
            <person name="Tisserant E."/>
            <person name="Veneault-Fourrey C."/>
            <person name="Joly D.L."/>
            <person name="Hacquard S."/>
            <person name="Amselem J."/>
            <person name="Cantarel B.L."/>
            <person name="Chiu R."/>
            <person name="Coutinho P.M."/>
            <person name="Feau N."/>
            <person name="Field M."/>
            <person name="Frey P."/>
            <person name="Gelhaye E."/>
            <person name="Goldberg J."/>
            <person name="Grabherr M.G."/>
            <person name="Kodira C.D."/>
            <person name="Kohler A."/>
            <person name="Kuees U."/>
            <person name="Lindquist E.A."/>
            <person name="Lucas S.M."/>
            <person name="Mago R."/>
            <person name="Mauceli E."/>
            <person name="Morin E."/>
            <person name="Murat C."/>
            <person name="Pangilinan J.L."/>
            <person name="Park R."/>
            <person name="Pearson M."/>
            <person name="Quesneville H."/>
            <person name="Rouhier N."/>
            <person name="Sakthikumar S."/>
            <person name="Salamov A.A."/>
            <person name="Schmutz J."/>
            <person name="Selles B."/>
            <person name="Shapiro H."/>
            <person name="Tanguay P."/>
            <person name="Tuskan G.A."/>
            <person name="Henrissat B."/>
            <person name="Van de Peer Y."/>
            <person name="Rouze P."/>
            <person name="Ellis J.G."/>
            <person name="Dodds P.N."/>
            <person name="Schein J.E."/>
            <person name="Zhong S."/>
            <person name="Hamelin R.C."/>
            <person name="Grigoriev I.V."/>
            <person name="Szabo L.J."/>
            <person name="Martin F."/>
        </authorList>
    </citation>
    <scope>NUCLEOTIDE SEQUENCE [LARGE SCALE GENOMIC DNA]</scope>
    <source>
        <strain evidence="2">CRL 75-36-700-3 / race SCCL</strain>
    </source>
</reference>
<gene>
    <name evidence="1" type="ORF">PGTG_01290</name>
</gene>
<dbReference type="KEGG" id="pgr:PGTG_01290"/>
<sequence length="151" mass="16969">MAQHSSVPRTQTVREKLTLSRLHIIGVISPAQTLAIQHIFGHLIILDHQDCSNYISISPISTRRIQALENHSLSSPHRFSSERRAPLNLLWSVHLSPSVFCKSSSCKFSRDWVSPFDLLLLLLLLFQAVSHSSPSAFMHCFLVELDDSVVA</sequence>
<dbReference type="GeneID" id="10533039"/>